<dbReference type="InterPro" id="IPR013324">
    <property type="entry name" value="RNA_pol_sigma_r3/r4-like"/>
</dbReference>
<organism evidence="1 2">
    <name type="scientific">Mucinivorans hirudinis</name>
    <dbReference type="NCBI Taxonomy" id="1433126"/>
    <lineage>
        <taxon>Bacteria</taxon>
        <taxon>Pseudomonadati</taxon>
        <taxon>Bacteroidota</taxon>
        <taxon>Bacteroidia</taxon>
        <taxon>Bacteroidales</taxon>
        <taxon>Rikenellaceae</taxon>
        <taxon>Mucinivorans</taxon>
    </lineage>
</organism>
<dbReference type="Gene3D" id="1.10.10.10">
    <property type="entry name" value="Winged helix-like DNA-binding domain superfamily/Winged helix DNA-binding domain"/>
    <property type="match status" value="1"/>
</dbReference>
<reference evidence="1 2" key="1">
    <citation type="journal article" date="2015" name="Genome Announc.">
        <title>Complete Genome Sequence of the Novel Leech Symbiont Mucinivorans hirudinis M3T.</title>
        <authorList>
            <person name="Nelson M.C."/>
            <person name="Bomar L."/>
            <person name="Graf J."/>
        </authorList>
    </citation>
    <scope>NUCLEOTIDE SEQUENCE [LARGE SCALE GENOMIC DNA]</scope>
    <source>
        <strain evidence="2">M3</strain>
    </source>
</reference>
<dbReference type="AlphaFoldDB" id="A0A060RD23"/>
<dbReference type="InterPro" id="IPR036388">
    <property type="entry name" value="WH-like_DNA-bd_sf"/>
</dbReference>
<accession>A0A060RD23</accession>
<dbReference type="STRING" id="1433126.BN938_1748"/>
<proteinExistence type="predicted"/>
<keyword evidence="2" id="KW-1185">Reference proteome</keyword>
<dbReference type="SUPFAM" id="SSF88659">
    <property type="entry name" value="Sigma3 and sigma4 domains of RNA polymerase sigma factors"/>
    <property type="match status" value="1"/>
</dbReference>
<evidence type="ECO:0000313" key="1">
    <source>
        <dbReference type="EMBL" id="CDN31828.1"/>
    </source>
</evidence>
<dbReference type="HOGENOM" id="CLU_2509054_0_0_10"/>
<dbReference type="EMBL" id="HG934468">
    <property type="protein sequence ID" value="CDN31828.1"/>
    <property type="molecule type" value="Genomic_DNA"/>
</dbReference>
<name>A0A060RD23_9BACT</name>
<dbReference type="eggNOG" id="COG1595">
    <property type="taxonomic scope" value="Bacteria"/>
</dbReference>
<dbReference type="KEGG" id="rbc:BN938_1748"/>
<gene>
    <name evidence="1" type="ORF">BN938_1748</name>
</gene>
<sequence>MGLDNFREHYNDEILEALDALPEIHREALLLQQAGYRMDEIVEISYQNGNLKTKNSETIKSRIFLAKKNMRDVLTVDGRLKKEGL</sequence>
<dbReference type="Proteomes" id="UP000027616">
    <property type="component" value="Chromosome I"/>
</dbReference>
<evidence type="ECO:0000313" key="2">
    <source>
        <dbReference type="Proteomes" id="UP000027616"/>
    </source>
</evidence>
<protein>
    <submittedName>
        <fullName evidence="1">Uncharacterized protein</fullName>
    </submittedName>
</protein>